<keyword evidence="1" id="KW-1133">Transmembrane helix</keyword>
<sequence length="307" mass="35412">MSMAVDSRPYISPPDSRRSSRRKLLLWSVYLIGFALFVVLLADGYTYYRTPYPDRPHHADYRELRPAGSRGLAYGITGSAMMLLMLVYTLRKRTRLLGRRTPLRPFLDFHIFMGVFGPLFILLHTSFKVQGLVAIAFWSMVAVALSGYLGRYLYQQIPRNAQDRELSLQEIDGMIKDEGDDLALRGRLSPETVVEVNRLIERAFGVEAAAGDSLWGGFVADLKRPLIRSRLLRPLRRLTRLSRRECESLLNLAARRALLRRRLALLGRAQRLFHYWHVIHKPFAIVMYVIMFVHIGVAAWTGYGWFR</sequence>
<evidence type="ECO:0000313" key="2">
    <source>
        <dbReference type="EMBL" id="RJP73714.1"/>
    </source>
</evidence>
<protein>
    <submittedName>
        <fullName evidence="2">Uncharacterized protein</fullName>
    </submittedName>
</protein>
<name>A0A419F5E0_9BACT</name>
<dbReference type="AlphaFoldDB" id="A0A419F5E0"/>
<evidence type="ECO:0000256" key="1">
    <source>
        <dbReference type="SAM" id="Phobius"/>
    </source>
</evidence>
<evidence type="ECO:0000313" key="3">
    <source>
        <dbReference type="Proteomes" id="UP000285961"/>
    </source>
</evidence>
<dbReference type="Proteomes" id="UP000285961">
    <property type="component" value="Unassembled WGS sequence"/>
</dbReference>
<accession>A0A419F5E0</accession>
<feature type="transmembrane region" description="Helical" evidence="1">
    <location>
        <begin position="109"/>
        <end position="127"/>
    </location>
</feature>
<gene>
    <name evidence="2" type="ORF">C4532_04100</name>
</gene>
<feature type="transmembrane region" description="Helical" evidence="1">
    <location>
        <begin position="283"/>
        <end position="306"/>
    </location>
</feature>
<reference evidence="2 3" key="1">
    <citation type="journal article" date="2017" name="ISME J.">
        <title>Energy and carbon metabolisms in a deep terrestrial subsurface fluid microbial community.</title>
        <authorList>
            <person name="Momper L."/>
            <person name="Jungbluth S.P."/>
            <person name="Lee M.D."/>
            <person name="Amend J.P."/>
        </authorList>
    </citation>
    <scope>NUCLEOTIDE SEQUENCE [LARGE SCALE GENOMIC DNA]</scope>
    <source>
        <strain evidence="2">SURF_17</strain>
    </source>
</reference>
<feature type="transmembrane region" description="Helical" evidence="1">
    <location>
        <begin position="68"/>
        <end position="88"/>
    </location>
</feature>
<organism evidence="2 3">
    <name type="scientific">Candidatus Abyssobacteria bacterium SURF_17</name>
    <dbReference type="NCBI Taxonomy" id="2093361"/>
    <lineage>
        <taxon>Bacteria</taxon>
        <taxon>Pseudomonadati</taxon>
        <taxon>Candidatus Hydrogenedentota</taxon>
        <taxon>Candidatus Abyssobacteria</taxon>
    </lineage>
</organism>
<feature type="transmembrane region" description="Helical" evidence="1">
    <location>
        <begin position="133"/>
        <end position="154"/>
    </location>
</feature>
<feature type="transmembrane region" description="Helical" evidence="1">
    <location>
        <begin position="24"/>
        <end position="48"/>
    </location>
</feature>
<proteinExistence type="predicted"/>
<comment type="caution">
    <text evidence="2">The sequence shown here is derived from an EMBL/GenBank/DDBJ whole genome shotgun (WGS) entry which is preliminary data.</text>
</comment>
<keyword evidence="1" id="KW-0812">Transmembrane</keyword>
<dbReference type="EMBL" id="QZKI01000025">
    <property type="protein sequence ID" value="RJP73714.1"/>
    <property type="molecule type" value="Genomic_DNA"/>
</dbReference>
<keyword evidence="1" id="KW-0472">Membrane</keyword>